<evidence type="ECO:0000313" key="2">
    <source>
        <dbReference type="Proteomes" id="UP000249696"/>
    </source>
</evidence>
<dbReference type="AlphaFoldDB" id="A0A327R5S1"/>
<evidence type="ECO:0000313" key="1">
    <source>
        <dbReference type="EMBL" id="RAJ11322.1"/>
    </source>
</evidence>
<organism evidence="1 2">
    <name type="scientific">Arenibacter echinorum</name>
    <dbReference type="NCBI Taxonomy" id="440515"/>
    <lineage>
        <taxon>Bacteria</taxon>
        <taxon>Pseudomonadati</taxon>
        <taxon>Bacteroidota</taxon>
        <taxon>Flavobacteriia</taxon>
        <taxon>Flavobacteriales</taxon>
        <taxon>Flavobacteriaceae</taxon>
        <taxon>Arenibacter</taxon>
    </lineage>
</organism>
<accession>A0A327R5S1</accession>
<protein>
    <submittedName>
        <fullName evidence="1">Uncharacterized protein</fullName>
    </submittedName>
</protein>
<dbReference type="Proteomes" id="UP000249696">
    <property type="component" value="Unassembled WGS sequence"/>
</dbReference>
<keyword evidence="2" id="KW-1185">Reference proteome</keyword>
<name>A0A327R5S1_9FLAO</name>
<comment type="caution">
    <text evidence="1">The sequence shown here is derived from an EMBL/GenBank/DDBJ whole genome shotgun (WGS) entry which is preliminary data.</text>
</comment>
<proteinExistence type="predicted"/>
<dbReference type="EMBL" id="QLLN01000004">
    <property type="protein sequence ID" value="RAJ11322.1"/>
    <property type="molecule type" value="Genomic_DNA"/>
</dbReference>
<reference evidence="1 2" key="1">
    <citation type="submission" date="2018-06" db="EMBL/GenBank/DDBJ databases">
        <title>Genomic Encyclopedia of Archaeal and Bacterial Type Strains, Phase II (KMG-II): from individual species to whole genera.</title>
        <authorList>
            <person name="Goeker M."/>
        </authorList>
    </citation>
    <scope>NUCLEOTIDE SEQUENCE [LARGE SCALE GENOMIC DNA]</scope>
    <source>
        <strain evidence="1 2">DSM 23522</strain>
    </source>
</reference>
<gene>
    <name evidence="1" type="ORF">LV92_02247</name>
</gene>
<sequence>MTLISSKQPVRARQISFFLWYLSPSMGGRALSDSLMRVTRKNIFMLQKDFSLTRTKREGKVYSQTTIRQ</sequence>